<protein>
    <submittedName>
        <fullName evidence="2">Uncharacterized protein</fullName>
    </submittedName>
</protein>
<reference evidence="2" key="1">
    <citation type="submission" date="2023-01" db="EMBL/GenBank/DDBJ databases">
        <title>Genome-based studies on antimicrobial resistance profiles of Riemerella anatipestifer in China, 1994 to 2021.</title>
        <authorList>
            <person name="Yang Z."/>
            <person name="Zhu D."/>
        </authorList>
    </citation>
    <scope>NUCLEOTIDE SEQUENCE</scope>
    <source>
        <strain evidence="2">RCAD1218</strain>
    </source>
</reference>
<dbReference type="RefSeq" id="WP_004918223.1">
    <property type="nucleotide sequence ID" value="NZ_CP031845.1"/>
</dbReference>
<proteinExistence type="predicted"/>
<feature type="compositionally biased region" description="Basic and acidic residues" evidence="1">
    <location>
        <begin position="23"/>
        <end position="33"/>
    </location>
</feature>
<evidence type="ECO:0000313" key="2">
    <source>
        <dbReference type="EMBL" id="MDY3513433.1"/>
    </source>
</evidence>
<dbReference type="Proteomes" id="UP001284033">
    <property type="component" value="Unassembled WGS sequence"/>
</dbReference>
<dbReference type="EMBL" id="JAQZHK010000009">
    <property type="protein sequence ID" value="MDY3513433.1"/>
    <property type="molecule type" value="Genomic_DNA"/>
</dbReference>
<organism evidence="2 3">
    <name type="scientific">Riemerella anatipestifer</name>
    <name type="common">Moraxella anatipestifer</name>
    <dbReference type="NCBI Taxonomy" id="34085"/>
    <lineage>
        <taxon>Bacteria</taxon>
        <taxon>Pseudomonadati</taxon>
        <taxon>Bacteroidota</taxon>
        <taxon>Flavobacteriia</taxon>
        <taxon>Flavobacteriales</taxon>
        <taxon>Weeksellaceae</taxon>
        <taxon>Riemerella</taxon>
    </lineage>
</organism>
<accession>A0AAP6LL79</accession>
<name>A0AAP6LL79_RIEAN</name>
<comment type="caution">
    <text evidence="2">The sequence shown here is derived from an EMBL/GenBank/DDBJ whole genome shotgun (WGS) entry which is preliminary data.</text>
</comment>
<feature type="region of interest" description="Disordered" evidence="1">
    <location>
        <begin position="23"/>
        <end position="43"/>
    </location>
</feature>
<gene>
    <name evidence="2" type="ORF">PG303_09425</name>
</gene>
<dbReference type="AlphaFoldDB" id="A0AAP6LL79"/>
<evidence type="ECO:0000313" key="3">
    <source>
        <dbReference type="Proteomes" id="UP001284033"/>
    </source>
</evidence>
<sequence>MNKEKKKLFRKVNTTTYGVRHHFGQDYNRRDKNQQGSKGKMKRGVERGLDYTPLFKFLLSKVGSDWDSVFSEAKSRLDKTGPIFWMVALTENEKQDFVRVGESSYFSGLFVDENNILQKCTPELNKSNMQKFCSCCTHTFNGEVY</sequence>
<evidence type="ECO:0000256" key="1">
    <source>
        <dbReference type="SAM" id="MobiDB-lite"/>
    </source>
</evidence>
<dbReference type="GeneID" id="93717883"/>